<evidence type="ECO:0000313" key="1">
    <source>
        <dbReference type="EMBL" id="VFU19532.1"/>
    </source>
</evidence>
<dbReference type="AlphaFoldDB" id="A0A485M6F7"/>
<organism evidence="1">
    <name type="scientific">anaerobic digester metagenome</name>
    <dbReference type="NCBI Taxonomy" id="1263854"/>
    <lineage>
        <taxon>unclassified sequences</taxon>
        <taxon>metagenomes</taxon>
        <taxon>ecological metagenomes</taxon>
    </lineage>
</organism>
<protein>
    <submittedName>
        <fullName evidence="1">Uncharacterized protein</fullName>
    </submittedName>
</protein>
<sequence>MTSGVKEIVEHVRGLGRVDGLINNSHLGDETTVEDVQRGAGVVSEAAGLLGLPVIATSAAAPVAEKIGSFDCMGNPVRSLERFMPRAFW</sequence>
<proteinExistence type="predicted"/>
<name>A0A485M6F7_9ZZZZ</name>
<dbReference type="EMBL" id="CAADRN010000386">
    <property type="protein sequence ID" value="VFU19532.1"/>
    <property type="molecule type" value="Genomic_DNA"/>
</dbReference>
<gene>
    <name evidence="1" type="ORF">SCFA_820001</name>
</gene>
<accession>A0A485M6F7</accession>
<reference evidence="1" key="1">
    <citation type="submission" date="2019-03" db="EMBL/GenBank/DDBJ databases">
        <authorList>
            <person name="Hao L."/>
        </authorList>
    </citation>
    <scope>NUCLEOTIDE SEQUENCE</scope>
</reference>